<sequence length="299" mass="31787">MRSSVFLLCVMGLSLTQIEFSTSDLVKQTCKHTPNYDLCVKTLLSDPRSSHADVAGLAMVMVDVIKAKTIATLHRISELLGTTRYPKTKAALRRCVELYDNAVLKADLPSAMQALKTGVPKFAEEGTNDAANEADSCERTFSGASPITSFNRADLVDQTCKQTPNYDLCVKTLRADPRSSTADVTGLALVTVDAIKAKATATLDRINGLLGTTPDPKTKAALSHCGELYDNAVLKADIPSAIEALKKGNPKFAEQGVNDAANEADSCERAFGGASPITSFNRSVSDLSRVASAIIGLLS</sequence>
<evidence type="ECO:0000256" key="4">
    <source>
        <dbReference type="SAM" id="SignalP"/>
    </source>
</evidence>
<reference evidence="6 7" key="1">
    <citation type="journal article" date="2023" name="Hortic Res">
        <title>The complete reference genome for grapevine (Vitis vinifera L.) genetics and breeding.</title>
        <authorList>
            <person name="Shi X."/>
            <person name="Cao S."/>
            <person name="Wang X."/>
            <person name="Huang S."/>
            <person name="Wang Y."/>
            <person name="Liu Z."/>
            <person name="Liu W."/>
            <person name="Leng X."/>
            <person name="Peng Y."/>
            <person name="Wang N."/>
            <person name="Wang Y."/>
            <person name="Ma Z."/>
            <person name="Xu X."/>
            <person name="Zhang F."/>
            <person name="Xue H."/>
            <person name="Zhong H."/>
            <person name="Wang Y."/>
            <person name="Zhang K."/>
            <person name="Velt A."/>
            <person name="Avia K."/>
            <person name="Holtgrawe D."/>
            <person name="Grimplet J."/>
            <person name="Matus J.T."/>
            <person name="Ware D."/>
            <person name="Wu X."/>
            <person name="Wang H."/>
            <person name="Liu C."/>
            <person name="Fang Y."/>
            <person name="Rustenholz C."/>
            <person name="Cheng Z."/>
            <person name="Xiao H."/>
            <person name="Zhou Y."/>
        </authorList>
    </citation>
    <scope>NUCLEOTIDE SEQUENCE [LARGE SCALE GENOMIC DNA]</scope>
    <source>
        <strain evidence="7">cv. Pinot noir / PN40024</strain>
        <tissue evidence="6">Leaf</tissue>
    </source>
</reference>
<keyword evidence="2" id="KW-1015">Disulfide bond</keyword>
<proteinExistence type="inferred from homology"/>
<keyword evidence="1 4" id="KW-0732">Signal</keyword>
<dbReference type="SUPFAM" id="SSF101148">
    <property type="entry name" value="Plant invertase/pectin methylesterase inhibitor"/>
    <property type="match status" value="2"/>
</dbReference>
<dbReference type="EMBL" id="CP126652">
    <property type="protein sequence ID" value="WJZ86713.1"/>
    <property type="molecule type" value="Genomic_DNA"/>
</dbReference>
<dbReference type="CDD" id="cd15796">
    <property type="entry name" value="CIF_like"/>
    <property type="match status" value="2"/>
</dbReference>
<evidence type="ECO:0000313" key="6">
    <source>
        <dbReference type="EMBL" id="WJZ86713.1"/>
    </source>
</evidence>
<evidence type="ECO:0000256" key="3">
    <source>
        <dbReference type="ARBA" id="ARBA00038471"/>
    </source>
</evidence>
<name>A0ABY9BUW3_VITVI</name>
<feature type="domain" description="Pectinesterase inhibitor" evidence="5">
    <location>
        <begin position="21"/>
        <end position="150"/>
    </location>
</feature>
<accession>A0ABY9BUW3</accession>
<dbReference type="PANTHER" id="PTHR35357:SF8">
    <property type="entry name" value="OS01G0111000 PROTEIN"/>
    <property type="match status" value="1"/>
</dbReference>
<evidence type="ECO:0000259" key="5">
    <source>
        <dbReference type="SMART" id="SM00856"/>
    </source>
</evidence>
<dbReference type="InterPro" id="IPR035513">
    <property type="entry name" value="Invertase/methylesterase_inhib"/>
</dbReference>
<feature type="chain" id="PRO_5047391814" description="Pectinesterase inhibitor domain-containing protein" evidence="4">
    <location>
        <begin position="24"/>
        <end position="299"/>
    </location>
</feature>
<evidence type="ECO:0000256" key="2">
    <source>
        <dbReference type="ARBA" id="ARBA00023157"/>
    </source>
</evidence>
<feature type="signal peptide" evidence="4">
    <location>
        <begin position="1"/>
        <end position="23"/>
    </location>
</feature>
<feature type="domain" description="Pectinesterase inhibitor" evidence="5">
    <location>
        <begin position="151"/>
        <end position="294"/>
    </location>
</feature>
<dbReference type="NCBIfam" id="TIGR01614">
    <property type="entry name" value="PME_inhib"/>
    <property type="match status" value="2"/>
</dbReference>
<dbReference type="Pfam" id="PF04043">
    <property type="entry name" value="PMEI"/>
    <property type="match status" value="2"/>
</dbReference>
<dbReference type="SMART" id="SM00856">
    <property type="entry name" value="PMEI"/>
    <property type="match status" value="2"/>
</dbReference>
<keyword evidence="7" id="KW-1185">Reference proteome</keyword>
<evidence type="ECO:0000313" key="7">
    <source>
        <dbReference type="Proteomes" id="UP001227230"/>
    </source>
</evidence>
<dbReference type="InterPro" id="IPR006501">
    <property type="entry name" value="Pectinesterase_inhib_dom"/>
</dbReference>
<dbReference type="PANTHER" id="PTHR35357">
    <property type="entry name" value="OS02G0537100 PROTEIN"/>
    <property type="match status" value="1"/>
</dbReference>
<evidence type="ECO:0000256" key="1">
    <source>
        <dbReference type="ARBA" id="ARBA00022729"/>
    </source>
</evidence>
<comment type="similarity">
    <text evidence="3">Belongs to the PMEI family.</text>
</comment>
<protein>
    <recommendedName>
        <fullName evidence="5">Pectinesterase inhibitor domain-containing protein</fullName>
    </recommendedName>
</protein>
<dbReference type="InterPro" id="IPR034087">
    <property type="entry name" value="C/VIF1"/>
</dbReference>
<dbReference type="Proteomes" id="UP001227230">
    <property type="component" value="Chromosome 5"/>
</dbReference>
<gene>
    <name evidence="6" type="ORF">VitviT2T_006147</name>
</gene>
<organism evidence="6 7">
    <name type="scientific">Vitis vinifera</name>
    <name type="common">Grape</name>
    <dbReference type="NCBI Taxonomy" id="29760"/>
    <lineage>
        <taxon>Eukaryota</taxon>
        <taxon>Viridiplantae</taxon>
        <taxon>Streptophyta</taxon>
        <taxon>Embryophyta</taxon>
        <taxon>Tracheophyta</taxon>
        <taxon>Spermatophyta</taxon>
        <taxon>Magnoliopsida</taxon>
        <taxon>eudicotyledons</taxon>
        <taxon>Gunneridae</taxon>
        <taxon>Pentapetalae</taxon>
        <taxon>rosids</taxon>
        <taxon>Vitales</taxon>
        <taxon>Vitaceae</taxon>
        <taxon>Viteae</taxon>
        <taxon>Vitis</taxon>
    </lineage>
</organism>
<dbReference type="Gene3D" id="1.20.140.40">
    <property type="entry name" value="Invertase/pectin methylesterase inhibitor family protein"/>
    <property type="match status" value="2"/>
</dbReference>